<dbReference type="GO" id="GO:0045954">
    <property type="term" value="P:positive regulation of natural killer cell mediated cytotoxicity"/>
    <property type="evidence" value="ECO:0007669"/>
    <property type="project" value="InterPro"/>
</dbReference>
<evidence type="ECO:0000256" key="10">
    <source>
        <dbReference type="ARBA" id="ARBA00023157"/>
    </source>
</evidence>
<keyword evidence="8" id="KW-1133">Transmembrane helix</keyword>
<dbReference type="PANTHER" id="PTHR47904">
    <property type="entry name" value="NATURAL CYTOTOXICITY TRIGGERING RECEPTOR 3"/>
    <property type="match status" value="1"/>
</dbReference>
<dbReference type="Proteomes" id="UP000694421">
    <property type="component" value="Unplaced"/>
</dbReference>
<dbReference type="InterPro" id="IPR007110">
    <property type="entry name" value="Ig-like_dom"/>
</dbReference>
<reference evidence="16" key="2">
    <citation type="submission" date="2025-09" db="UniProtKB">
        <authorList>
            <consortium name="Ensembl"/>
        </authorList>
    </citation>
    <scope>IDENTIFICATION</scope>
</reference>
<evidence type="ECO:0000313" key="16">
    <source>
        <dbReference type="Ensembl" id="ENSSMRP00000021425.1"/>
    </source>
</evidence>
<dbReference type="AlphaFoldDB" id="A0A8D0DT50"/>
<dbReference type="GO" id="GO:0005886">
    <property type="term" value="C:plasma membrane"/>
    <property type="evidence" value="ECO:0007669"/>
    <property type="project" value="UniProtKB-SubCell"/>
</dbReference>
<evidence type="ECO:0000256" key="8">
    <source>
        <dbReference type="ARBA" id="ARBA00022989"/>
    </source>
</evidence>
<evidence type="ECO:0000256" key="2">
    <source>
        <dbReference type="ARBA" id="ARBA00006531"/>
    </source>
</evidence>
<dbReference type="SUPFAM" id="SSF48726">
    <property type="entry name" value="Immunoglobulin"/>
    <property type="match status" value="1"/>
</dbReference>
<dbReference type="InterPro" id="IPR013106">
    <property type="entry name" value="Ig_V-set"/>
</dbReference>
<keyword evidence="13" id="KW-0393">Immunoglobulin domain</keyword>
<evidence type="ECO:0000259" key="15">
    <source>
        <dbReference type="PROSITE" id="PS50835"/>
    </source>
</evidence>
<comment type="subcellular location">
    <subcellularLocation>
        <location evidence="1">Cell membrane</location>
        <topology evidence="1">Single-pass type I membrane protein</topology>
    </subcellularLocation>
</comment>
<evidence type="ECO:0000256" key="9">
    <source>
        <dbReference type="ARBA" id="ARBA00023136"/>
    </source>
</evidence>
<keyword evidence="17" id="KW-1185">Reference proteome</keyword>
<keyword evidence="11" id="KW-0675">Receptor</keyword>
<evidence type="ECO:0000256" key="1">
    <source>
        <dbReference type="ARBA" id="ARBA00004251"/>
    </source>
</evidence>
<dbReference type="GO" id="GO:0002429">
    <property type="term" value="P:immune response-activating cell surface receptor signaling pathway"/>
    <property type="evidence" value="ECO:0007669"/>
    <property type="project" value="InterPro"/>
</dbReference>
<organism evidence="16 17">
    <name type="scientific">Salvator merianae</name>
    <name type="common">Argentine black and white tegu</name>
    <name type="synonym">Tupinambis merianae</name>
    <dbReference type="NCBI Taxonomy" id="96440"/>
    <lineage>
        <taxon>Eukaryota</taxon>
        <taxon>Metazoa</taxon>
        <taxon>Chordata</taxon>
        <taxon>Craniata</taxon>
        <taxon>Vertebrata</taxon>
        <taxon>Euteleostomi</taxon>
        <taxon>Lepidosauria</taxon>
        <taxon>Squamata</taxon>
        <taxon>Bifurcata</taxon>
        <taxon>Unidentata</taxon>
        <taxon>Episquamata</taxon>
        <taxon>Laterata</taxon>
        <taxon>Teiioidea</taxon>
        <taxon>Teiidae</taxon>
        <taxon>Salvator</taxon>
    </lineage>
</organism>
<proteinExistence type="inferred from homology"/>
<evidence type="ECO:0000256" key="11">
    <source>
        <dbReference type="ARBA" id="ARBA00023170"/>
    </source>
</evidence>
<keyword evidence="12" id="KW-0325">Glycoprotein</keyword>
<dbReference type="PROSITE" id="PS50835">
    <property type="entry name" value="IG_LIKE"/>
    <property type="match status" value="1"/>
</dbReference>
<dbReference type="PANTHER" id="PTHR47904:SF1">
    <property type="entry name" value="NATURAL CYTOTOXICITY TRIGGERING RECEPTOR 3"/>
    <property type="match status" value="1"/>
</dbReference>
<evidence type="ECO:0000256" key="14">
    <source>
        <dbReference type="ARBA" id="ARBA00032296"/>
    </source>
</evidence>
<keyword evidence="9" id="KW-0472">Membrane</keyword>
<dbReference type="Pfam" id="PF07686">
    <property type="entry name" value="V-set"/>
    <property type="match status" value="1"/>
</dbReference>
<dbReference type="GO" id="GO:0030101">
    <property type="term" value="P:natural killer cell activation"/>
    <property type="evidence" value="ECO:0007669"/>
    <property type="project" value="TreeGrafter"/>
</dbReference>
<keyword evidence="7" id="KW-0391">Immunity</keyword>
<protein>
    <recommendedName>
        <fullName evidence="3">Natural cytotoxicity triggering receptor 3</fullName>
    </recommendedName>
    <alternativeName>
        <fullName evidence="14">Natural killer cell p30-related protein</fullName>
    </alternativeName>
</protein>
<dbReference type="SMART" id="SM00409">
    <property type="entry name" value="IG"/>
    <property type="match status" value="1"/>
</dbReference>
<evidence type="ECO:0000256" key="5">
    <source>
        <dbReference type="ARBA" id="ARBA00022692"/>
    </source>
</evidence>
<evidence type="ECO:0000256" key="6">
    <source>
        <dbReference type="ARBA" id="ARBA00022729"/>
    </source>
</evidence>
<dbReference type="InterPro" id="IPR013783">
    <property type="entry name" value="Ig-like_fold"/>
</dbReference>
<evidence type="ECO:0000256" key="3">
    <source>
        <dbReference type="ARBA" id="ARBA00019135"/>
    </source>
</evidence>
<sequence>MLHSPGQCGDLEVFQPHYIERFDGESVILHCSYTSVFEPKGGRYWWLKDPGLEVKPTRPEFRGRLNSSTDERFLLCGRADIKLWDLRPSDSGIYYCIVHIDENLL</sequence>
<comment type="similarity">
    <text evidence="2">Belongs to the natural cytotoxicity receptor (NCR) family.</text>
</comment>
<dbReference type="GeneTree" id="ENSGT00950000185380"/>
<reference evidence="16" key="1">
    <citation type="submission" date="2025-08" db="UniProtKB">
        <authorList>
            <consortium name="Ensembl"/>
        </authorList>
    </citation>
    <scope>IDENTIFICATION</scope>
</reference>
<evidence type="ECO:0000256" key="12">
    <source>
        <dbReference type="ARBA" id="ARBA00023180"/>
    </source>
</evidence>
<dbReference type="InterPro" id="IPR036179">
    <property type="entry name" value="Ig-like_dom_sf"/>
</dbReference>
<dbReference type="Ensembl" id="ENSSMRT00000025106.1">
    <property type="protein sequence ID" value="ENSSMRP00000021425.1"/>
    <property type="gene ID" value="ENSSMRG00000016667.1"/>
</dbReference>
<keyword evidence="4" id="KW-1003">Cell membrane</keyword>
<keyword evidence="5" id="KW-0812">Transmembrane</keyword>
<evidence type="ECO:0000256" key="13">
    <source>
        <dbReference type="ARBA" id="ARBA00023319"/>
    </source>
</evidence>
<evidence type="ECO:0000256" key="7">
    <source>
        <dbReference type="ARBA" id="ARBA00022859"/>
    </source>
</evidence>
<accession>A0A8D0DT50</accession>
<keyword evidence="6" id="KW-0732">Signal</keyword>
<name>A0A8D0DT50_SALMN</name>
<dbReference type="InterPro" id="IPR003599">
    <property type="entry name" value="Ig_sub"/>
</dbReference>
<feature type="domain" description="Ig-like" evidence="15">
    <location>
        <begin position="23"/>
        <end position="105"/>
    </location>
</feature>
<dbReference type="InterPro" id="IPR043226">
    <property type="entry name" value="NCR3"/>
</dbReference>
<evidence type="ECO:0000256" key="4">
    <source>
        <dbReference type="ARBA" id="ARBA00022475"/>
    </source>
</evidence>
<evidence type="ECO:0000313" key="17">
    <source>
        <dbReference type="Proteomes" id="UP000694421"/>
    </source>
</evidence>
<dbReference type="Gene3D" id="2.60.40.10">
    <property type="entry name" value="Immunoglobulins"/>
    <property type="match status" value="1"/>
</dbReference>
<keyword evidence="10" id="KW-1015">Disulfide bond</keyword>